<dbReference type="SUPFAM" id="SSF48295">
    <property type="entry name" value="TrpR-like"/>
    <property type="match status" value="1"/>
</dbReference>
<dbReference type="Pfam" id="PF08299">
    <property type="entry name" value="Bac_DnaA_C"/>
    <property type="match status" value="1"/>
</dbReference>
<keyword evidence="1" id="KW-0963">Cytoplasm</keyword>
<dbReference type="RefSeq" id="WP_121940555.1">
    <property type="nucleotide sequence ID" value="NZ_CP137846.1"/>
</dbReference>
<comment type="function">
    <text evidence="7">Plays an essential role in the initiation and regulation of chromosomal replication. ATP-DnaA binds to the origin of replication (oriC) to initiate formation of the DNA replication initiation complex once per cell cycle. Binds the DnaA box (a 9 base pair repeat at the origin) and separates the double-stranded (ds)DNA. Forms a right-handed helical filament on oriC DNA; dsDNA binds to the exterior of the filament while single-stranded (ss)DNA is stabiized in the filament's interior. The ATP-DnaA-oriC complex binds and stabilizes one strand of the AT-rich DNA unwinding element (DUE), permitting loading of DNA polymerase. After initiation quickly degrades to an ADP-DnaA complex that is not apt for DNA replication. Binds acidic phospholipids.</text>
</comment>
<evidence type="ECO:0000259" key="9">
    <source>
        <dbReference type="SMART" id="SM00382"/>
    </source>
</evidence>
<dbReference type="InterPro" id="IPR003593">
    <property type="entry name" value="AAA+_ATPase"/>
</dbReference>
<evidence type="ECO:0000259" key="10">
    <source>
        <dbReference type="SMART" id="SM00760"/>
    </source>
</evidence>
<dbReference type="Gene3D" id="3.40.50.300">
    <property type="entry name" value="P-loop containing nucleotide triphosphate hydrolases"/>
    <property type="match status" value="1"/>
</dbReference>
<dbReference type="CDD" id="cd00009">
    <property type="entry name" value="AAA"/>
    <property type="match status" value="1"/>
</dbReference>
<dbReference type="GO" id="GO:0006275">
    <property type="term" value="P:regulation of DNA replication"/>
    <property type="evidence" value="ECO:0007669"/>
    <property type="project" value="InterPro"/>
</dbReference>
<evidence type="ECO:0000256" key="7">
    <source>
        <dbReference type="RuleBase" id="RU000577"/>
    </source>
</evidence>
<proteinExistence type="inferred from homology"/>
<feature type="domain" description="AAA+ ATPase" evidence="9">
    <location>
        <begin position="144"/>
        <end position="278"/>
    </location>
</feature>
<sequence>MEEELKNLLAAENITFTQEIKNTLSDDFSYEHFFRPIRLVHIENNTIYVFVPAPVLDYIKNKYFNLIENAALVSLQREKGNVVFIANINEIKSLKAENEEKDEVKKPLPSNINPTLTFENYAVGKFNSLVVKSARNVCEKDEVQFSPLFIHSPSGLGKTHLLHAIGNELIKKSKSCYYINPYTLTSKIVEQLRNKNQEELNKIIEEILSYDCVMLDDVQQYANKESTLNVLFNIFSTLINDKKKQLIITADKKPSDLGGFEERFITRFDGGLTVEITNPEIDDVISILKLKLKQHNIDVNLWEDEALRFVARNFSSSVRSLENAINRIKLISEGDDYFTYDLYTMQTIFKNVSLVKDNITPEKIIDQVAKYYNLDKRKLTAKTRKEEVVIARRISIWLIKNNFNYSLQKIGKMFGDMSHSNVIVSIQWIDANIKSNSTVKVAIQRIKENLNKYL</sequence>
<keyword evidence="4 7" id="KW-0067">ATP-binding</keyword>
<dbReference type="EMBL" id="REFI01000005">
    <property type="protein sequence ID" value="RMA79012.1"/>
    <property type="molecule type" value="Genomic_DNA"/>
</dbReference>
<dbReference type="Gene3D" id="1.10.8.60">
    <property type="match status" value="1"/>
</dbReference>
<dbReference type="InterPro" id="IPR038454">
    <property type="entry name" value="DnaA_N_sf"/>
</dbReference>
<dbReference type="Pfam" id="PF00308">
    <property type="entry name" value="Bac_DnaA"/>
    <property type="match status" value="1"/>
</dbReference>
<organism evidence="11 12">
    <name type="scientific">Metamycoplasma subdolum</name>
    <dbReference type="NCBI Taxonomy" id="92407"/>
    <lineage>
        <taxon>Bacteria</taxon>
        <taxon>Bacillati</taxon>
        <taxon>Mycoplasmatota</taxon>
        <taxon>Mycoplasmoidales</taxon>
        <taxon>Metamycoplasmataceae</taxon>
        <taxon>Metamycoplasma</taxon>
    </lineage>
</organism>
<dbReference type="SUPFAM" id="SSF52540">
    <property type="entry name" value="P-loop containing nucleoside triphosphate hydrolases"/>
    <property type="match status" value="1"/>
</dbReference>
<dbReference type="InterPro" id="IPR013159">
    <property type="entry name" value="DnaA_C"/>
</dbReference>
<dbReference type="AlphaFoldDB" id="A0A3M0AIT1"/>
<gene>
    <name evidence="11" type="ORF">JN00_0056</name>
</gene>
<dbReference type="GO" id="GO:0006270">
    <property type="term" value="P:DNA replication initiation"/>
    <property type="evidence" value="ECO:0007669"/>
    <property type="project" value="InterPro"/>
</dbReference>
<evidence type="ECO:0000256" key="3">
    <source>
        <dbReference type="ARBA" id="ARBA00022741"/>
    </source>
</evidence>
<dbReference type="GO" id="GO:0005886">
    <property type="term" value="C:plasma membrane"/>
    <property type="evidence" value="ECO:0007669"/>
    <property type="project" value="TreeGrafter"/>
</dbReference>
<protein>
    <recommendedName>
        <fullName evidence="7">Chromosomal replication initiator protein DnaA</fullName>
    </recommendedName>
</protein>
<comment type="caution">
    <text evidence="11">The sequence shown here is derived from an EMBL/GenBank/DDBJ whole genome shotgun (WGS) entry which is preliminary data.</text>
</comment>
<dbReference type="Gene3D" id="1.10.1750.10">
    <property type="match status" value="1"/>
</dbReference>
<evidence type="ECO:0000256" key="2">
    <source>
        <dbReference type="ARBA" id="ARBA00022705"/>
    </source>
</evidence>
<keyword evidence="6 7" id="KW-0238">DNA-binding</keyword>
<dbReference type="CDD" id="cd06571">
    <property type="entry name" value="Bac_DnaA_C"/>
    <property type="match status" value="1"/>
</dbReference>
<dbReference type="InterPro" id="IPR027417">
    <property type="entry name" value="P-loop_NTPase"/>
</dbReference>
<evidence type="ECO:0000313" key="11">
    <source>
        <dbReference type="EMBL" id="RMA79012.1"/>
    </source>
</evidence>
<dbReference type="InterPro" id="IPR020591">
    <property type="entry name" value="Chromosome_initiator_DnaA-like"/>
</dbReference>
<dbReference type="NCBIfam" id="NF001154">
    <property type="entry name" value="PRK00149.3-3"/>
    <property type="match status" value="1"/>
</dbReference>
<keyword evidence="5" id="KW-0446">Lipid-binding</keyword>
<dbReference type="GO" id="GO:0008289">
    <property type="term" value="F:lipid binding"/>
    <property type="evidence" value="ECO:0007669"/>
    <property type="project" value="UniProtKB-KW"/>
</dbReference>
<keyword evidence="2 7" id="KW-0235">DNA replication</keyword>
<dbReference type="InterPro" id="IPR013317">
    <property type="entry name" value="DnaA_dom"/>
</dbReference>
<dbReference type="Gene3D" id="3.30.300.180">
    <property type="match status" value="1"/>
</dbReference>
<evidence type="ECO:0000256" key="4">
    <source>
        <dbReference type="ARBA" id="ARBA00022840"/>
    </source>
</evidence>
<dbReference type="PANTHER" id="PTHR30050">
    <property type="entry name" value="CHROMOSOMAL REPLICATION INITIATOR PROTEIN DNAA"/>
    <property type="match status" value="1"/>
</dbReference>
<dbReference type="GO" id="GO:0005524">
    <property type="term" value="F:ATP binding"/>
    <property type="evidence" value="ECO:0007669"/>
    <property type="project" value="UniProtKB-KW"/>
</dbReference>
<keyword evidence="3 7" id="KW-0547">Nucleotide-binding</keyword>
<dbReference type="Proteomes" id="UP000267246">
    <property type="component" value="Unassembled WGS sequence"/>
</dbReference>
<evidence type="ECO:0000256" key="1">
    <source>
        <dbReference type="ARBA" id="ARBA00022490"/>
    </source>
</evidence>
<dbReference type="OrthoDB" id="9807019at2"/>
<evidence type="ECO:0000256" key="6">
    <source>
        <dbReference type="ARBA" id="ARBA00023125"/>
    </source>
</evidence>
<dbReference type="GO" id="GO:0003688">
    <property type="term" value="F:DNA replication origin binding"/>
    <property type="evidence" value="ECO:0007669"/>
    <property type="project" value="TreeGrafter"/>
</dbReference>
<keyword evidence="12" id="KW-1185">Reference proteome</keyword>
<dbReference type="InterPro" id="IPR010921">
    <property type="entry name" value="Trp_repressor/repl_initiator"/>
</dbReference>
<reference evidence="11 12" key="1">
    <citation type="submission" date="2018-10" db="EMBL/GenBank/DDBJ databases">
        <title>Genomic Encyclopedia of Archaeal and Bacterial Type Strains, Phase II (KMG-II): from individual species to whole genera.</title>
        <authorList>
            <person name="Goeker M."/>
        </authorList>
    </citation>
    <scope>NUCLEOTIDE SEQUENCE [LARGE SCALE GENOMIC DNA]</scope>
    <source>
        <strain evidence="11 12">ATCC 29870</strain>
    </source>
</reference>
<dbReference type="PRINTS" id="PR00051">
    <property type="entry name" value="DNAA"/>
</dbReference>
<evidence type="ECO:0000256" key="8">
    <source>
        <dbReference type="RuleBase" id="RU004227"/>
    </source>
</evidence>
<accession>A0A3M0AIT1</accession>
<dbReference type="SMART" id="SM00760">
    <property type="entry name" value="Bac_DnaA_C"/>
    <property type="match status" value="1"/>
</dbReference>
<dbReference type="SMART" id="SM00382">
    <property type="entry name" value="AAA"/>
    <property type="match status" value="1"/>
</dbReference>
<name>A0A3M0AIT1_9BACT</name>
<feature type="domain" description="Chromosomal replication initiator DnaA C-terminal" evidence="10">
    <location>
        <begin position="360"/>
        <end position="429"/>
    </location>
</feature>
<evidence type="ECO:0000256" key="5">
    <source>
        <dbReference type="ARBA" id="ARBA00023121"/>
    </source>
</evidence>
<dbReference type="PANTHER" id="PTHR30050:SF2">
    <property type="entry name" value="CHROMOSOMAL REPLICATION INITIATOR PROTEIN DNAA"/>
    <property type="match status" value="1"/>
</dbReference>
<evidence type="ECO:0000313" key="12">
    <source>
        <dbReference type="Proteomes" id="UP000267246"/>
    </source>
</evidence>
<comment type="similarity">
    <text evidence="8">Belongs to the DnaA family.</text>
</comment>